<protein>
    <submittedName>
        <fullName evidence="2">Uncharacterized protein</fullName>
    </submittedName>
</protein>
<keyword evidence="3" id="KW-1185">Reference proteome</keyword>
<sequence>MSDDEIYEIFHLVIEYGGEWDEPCKSGYGVSQYNGGSCFVLTVPVNISFVELLGLIVTRIGDEHGPDNNAIVRGRFTFKQKKNESKMIRYVCKERPSYPCGKNATLNRNANAIWVAKEIENLIRDASITPMQISDIVYRSFGPTKDIIPPPLLRAAGKPRTLRRREAYEVNGVVRQPRRCSKCQAFGHNNKTCKGQPAKKPGMGRGGAKAYRLDTEFMTLSTRGRKRVKERGTGRGKGRTSEPSQPPQPSTLHTSQPSQPQ</sequence>
<feature type="compositionally biased region" description="Polar residues" evidence="1">
    <location>
        <begin position="251"/>
        <end position="261"/>
    </location>
</feature>
<reference evidence="2 3" key="1">
    <citation type="journal article" date="2020" name="IScience">
        <title>Genome Sequencing of the Endangered Kingdonia uniflora (Circaeasteraceae, Ranunculales) Reveals Potential Mechanisms of Evolutionary Specialization.</title>
        <authorList>
            <person name="Sun Y."/>
            <person name="Deng T."/>
            <person name="Zhang A."/>
            <person name="Moore M.J."/>
            <person name="Landis J.B."/>
            <person name="Lin N."/>
            <person name="Zhang H."/>
            <person name="Zhang X."/>
            <person name="Huang J."/>
            <person name="Zhang X."/>
            <person name="Sun H."/>
            <person name="Wang H."/>
        </authorList>
    </citation>
    <scope>NUCLEOTIDE SEQUENCE [LARGE SCALE GENOMIC DNA]</scope>
    <source>
        <strain evidence="2">TB1705</strain>
        <tissue evidence="2">Leaf</tissue>
    </source>
</reference>
<feature type="region of interest" description="Disordered" evidence="1">
    <location>
        <begin position="215"/>
        <end position="261"/>
    </location>
</feature>
<proteinExistence type="predicted"/>
<name>A0A7J7NPB1_9MAGN</name>
<dbReference type="Proteomes" id="UP000541444">
    <property type="component" value="Unassembled WGS sequence"/>
</dbReference>
<evidence type="ECO:0000256" key="1">
    <source>
        <dbReference type="SAM" id="MobiDB-lite"/>
    </source>
</evidence>
<accession>A0A7J7NPB1</accession>
<dbReference type="AlphaFoldDB" id="A0A7J7NPB1"/>
<comment type="caution">
    <text evidence="2">The sequence shown here is derived from an EMBL/GenBank/DDBJ whole genome shotgun (WGS) entry which is preliminary data.</text>
</comment>
<dbReference type="OrthoDB" id="1888602at2759"/>
<evidence type="ECO:0000313" key="2">
    <source>
        <dbReference type="EMBL" id="KAF6169025.1"/>
    </source>
</evidence>
<dbReference type="EMBL" id="JACGCM010000671">
    <property type="protein sequence ID" value="KAF6169025.1"/>
    <property type="molecule type" value="Genomic_DNA"/>
</dbReference>
<organism evidence="2 3">
    <name type="scientific">Kingdonia uniflora</name>
    <dbReference type="NCBI Taxonomy" id="39325"/>
    <lineage>
        <taxon>Eukaryota</taxon>
        <taxon>Viridiplantae</taxon>
        <taxon>Streptophyta</taxon>
        <taxon>Embryophyta</taxon>
        <taxon>Tracheophyta</taxon>
        <taxon>Spermatophyta</taxon>
        <taxon>Magnoliopsida</taxon>
        <taxon>Ranunculales</taxon>
        <taxon>Circaeasteraceae</taxon>
        <taxon>Kingdonia</taxon>
    </lineage>
</organism>
<evidence type="ECO:0000313" key="3">
    <source>
        <dbReference type="Proteomes" id="UP000541444"/>
    </source>
</evidence>
<gene>
    <name evidence="2" type="ORF">GIB67_038522</name>
</gene>
<feature type="compositionally biased region" description="Basic residues" evidence="1">
    <location>
        <begin position="223"/>
        <end position="238"/>
    </location>
</feature>